<keyword evidence="3" id="KW-1003">Cell membrane</keyword>
<dbReference type="PANTHER" id="PTHR32309:SF13">
    <property type="entry name" value="FERRIC ENTEROBACTIN TRANSPORT PROTEIN FEPE"/>
    <property type="match status" value="1"/>
</dbReference>
<evidence type="ECO:0000256" key="7">
    <source>
        <dbReference type="SAM" id="Phobius"/>
    </source>
</evidence>
<dbReference type="InterPro" id="IPR003856">
    <property type="entry name" value="LPS_length_determ_N"/>
</dbReference>
<evidence type="ECO:0000313" key="10">
    <source>
        <dbReference type="Proteomes" id="UP001649230"/>
    </source>
</evidence>
<accession>A0ABY3SM68</accession>
<protein>
    <submittedName>
        <fullName evidence="9">Wzz/FepE/Etk N-terminal domain-containing protein</fullName>
    </submittedName>
</protein>
<name>A0ABY3SM68_9BACL</name>
<proteinExistence type="inferred from homology"/>
<sequence length="249" mass="27796">MEFELREYLQIVWRKLWLIISLVVIACVITGIYSYTYIQPIYSASAKLIVNKSSEHQGVQYIDTATINASILLVNTYKEIIKTPSIMDKVVEKYPDIKLSSEQLSRKISINSANETQVITIVVNDSSYQMAAKIVNAVAEVFKEEIPNIMNVDNVTILNKAKGIDNPAPINAKPQNNIIISFLVSLMISLGIVFLLEYLNDTIKTEKDVENYLGIPTLISVSKMKMKDVSVSSSKRQSRGGEASVSVNQ</sequence>
<evidence type="ECO:0000256" key="5">
    <source>
        <dbReference type="ARBA" id="ARBA00022989"/>
    </source>
</evidence>
<keyword evidence="10" id="KW-1185">Reference proteome</keyword>
<dbReference type="PROSITE" id="PS51257">
    <property type="entry name" value="PROKAR_LIPOPROTEIN"/>
    <property type="match status" value="1"/>
</dbReference>
<evidence type="ECO:0000256" key="2">
    <source>
        <dbReference type="ARBA" id="ARBA00006683"/>
    </source>
</evidence>
<evidence type="ECO:0000256" key="6">
    <source>
        <dbReference type="ARBA" id="ARBA00023136"/>
    </source>
</evidence>
<feature type="transmembrane region" description="Helical" evidence="7">
    <location>
        <begin position="178"/>
        <end position="199"/>
    </location>
</feature>
<organism evidence="9 10">
    <name type="scientific">Paenibacillus hexagrammi</name>
    <dbReference type="NCBI Taxonomy" id="2908839"/>
    <lineage>
        <taxon>Bacteria</taxon>
        <taxon>Bacillati</taxon>
        <taxon>Bacillota</taxon>
        <taxon>Bacilli</taxon>
        <taxon>Bacillales</taxon>
        <taxon>Paenibacillaceae</taxon>
        <taxon>Paenibacillus</taxon>
    </lineage>
</organism>
<keyword evidence="5 7" id="KW-1133">Transmembrane helix</keyword>
<reference evidence="9 10" key="1">
    <citation type="journal article" date="2024" name="Int. J. Syst. Evol. Microbiol.">
        <title>Paenibacillus hexagrammi sp. nov., a novel bacterium isolated from the gut content of Hexagrammos agrammus.</title>
        <authorList>
            <person name="Jung H.K."/>
            <person name="Kim D.G."/>
            <person name="Zin H."/>
            <person name="Park J."/>
            <person name="Jung H."/>
            <person name="Kim Y.O."/>
            <person name="Kong H.J."/>
            <person name="Kim J.W."/>
            <person name="Kim Y.S."/>
        </authorList>
    </citation>
    <scope>NUCLEOTIDE SEQUENCE [LARGE SCALE GENOMIC DNA]</scope>
    <source>
        <strain evidence="9 10">YPD9-1</strain>
    </source>
</reference>
<evidence type="ECO:0000256" key="4">
    <source>
        <dbReference type="ARBA" id="ARBA00022692"/>
    </source>
</evidence>
<dbReference type="InterPro" id="IPR050445">
    <property type="entry name" value="Bact_polysacc_biosynth/exp"/>
</dbReference>
<dbReference type="Pfam" id="PF02706">
    <property type="entry name" value="Wzz"/>
    <property type="match status" value="1"/>
</dbReference>
<keyword evidence="4 7" id="KW-0812">Transmembrane</keyword>
<evidence type="ECO:0000259" key="8">
    <source>
        <dbReference type="Pfam" id="PF02706"/>
    </source>
</evidence>
<dbReference type="RefSeq" id="WP_235120888.1">
    <property type="nucleotide sequence ID" value="NZ_CP090978.1"/>
</dbReference>
<dbReference type="Proteomes" id="UP001649230">
    <property type="component" value="Chromosome"/>
</dbReference>
<comment type="subcellular location">
    <subcellularLocation>
        <location evidence="1">Cell membrane</location>
        <topology evidence="1">Multi-pass membrane protein</topology>
    </subcellularLocation>
</comment>
<feature type="domain" description="Polysaccharide chain length determinant N-terminal" evidence="8">
    <location>
        <begin position="2"/>
        <end position="93"/>
    </location>
</feature>
<evidence type="ECO:0000256" key="3">
    <source>
        <dbReference type="ARBA" id="ARBA00022475"/>
    </source>
</evidence>
<evidence type="ECO:0000313" key="9">
    <source>
        <dbReference type="EMBL" id="UJF34314.1"/>
    </source>
</evidence>
<dbReference type="EMBL" id="CP090978">
    <property type="protein sequence ID" value="UJF34314.1"/>
    <property type="molecule type" value="Genomic_DNA"/>
</dbReference>
<evidence type="ECO:0000256" key="1">
    <source>
        <dbReference type="ARBA" id="ARBA00004651"/>
    </source>
</evidence>
<comment type="similarity">
    <text evidence="2">Belongs to the CpsC/CapA family.</text>
</comment>
<keyword evidence="6 7" id="KW-0472">Membrane</keyword>
<feature type="transmembrane region" description="Helical" evidence="7">
    <location>
        <begin position="16"/>
        <end position="38"/>
    </location>
</feature>
<gene>
    <name evidence="9" type="ORF">L0M14_03635</name>
</gene>
<dbReference type="PANTHER" id="PTHR32309">
    <property type="entry name" value="TYROSINE-PROTEIN KINASE"/>
    <property type="match status" value="1"/>
</dbReference>